<dbReference type="InterPro" id="IPR036397">
    <property type="entry name" value="RNaseH_sf"/>
</dbReference>
<evidence type="ECO:0000313" key="2">
    <source>
        <dbReference type="EMBL" id="MSS83170.1"/>
    </source>
</evidence>
<dbReference type="RefSeq" id="WP_326831148.1">
    <property type="nucleotide sequence ID" value="NZ_VULN01000032.1"/>
</dbReference>
<dbReference type="InterPro" id="IPR048020">
    <property type="entry name" value="Transpos_IS3"/>
</dbReference>
<dbReference type="PANTHER" id="PTHR46889">
    <property type="entry name" value="TRANSPOSASE INSF FOR INSERTION SEQUENCE IS3B-RELATED"/>
    <property type="match status" value="1"/>
</dbReference>
<gene>
    <name evidence="2" type="ORF">FX155_11315</name>
</gene>
<dbReference type="EMBL" id="VULN01000032">
    <property type="protein sequence ID" value="MSS83170.1"/>
    <property type="molecule type" value="Genomic_DNA"/>
</dbReference>
<dbReference type="Pfam" id="PF00665">
    <property type="entry name" value="rve"/>
    <property type="match status" value="1"/>
</dbReference>
<evidence type="ECO:0000259" key="1">
    <source>
        <dbReference type="PROSITE" id="PS50994"/>
    </source>
</evidence>
<dbReference type="AlphaFoldDB" id="A0A6N7VQD3"/>
<organism evidence="2 3">
    <name type="scientific">Acidaminococcus fermentans</name>
    <dbReference type="NCBI Taxonomy" id="905"/>
    <lineage>
        <taxon>Bacteria</taxon>
        <taxon>Bacillati</taxon>
        <taxon>Bacillota</taxon>
        <taxon>Negativicutes</taxon>
        <taxon>Acidaminococcales</taxon>
        <taxon>Acidaminococcaceae</taxon>
        <taxon>Acidaminococcus</taxon>
    </lineage>
</organism>
<sequence>MLCYRPQEKVEFAKSDLTAYPVGEVCRILGITRAAYYYKHRPPSHDKLALEQMVIDCFNKHHEEYGKKRIKHALAKGPQPVQVSLSFIARVLRENDLHAKAGRKKTKKEKPEPTDPKIKAANLIKDKYAVKMPNYLWCFDNTELPYKDGKFYVCGGLDVGTRRVVGLSWGFHQRTSLAIAALLDACGRNPFRPIGAVYHSDNGGCFKSEEMSEMLDKMHFRRSLSRPGHPMDNQPIESFWHTLKTEMPDTSQMSYNDAVMTVFEYIIDYNANRIHSSIDYLTPNEKYQQLVS</sequence>
<dbReference type="PROSITE" id="PS50994">
    <property type="entry name" value="INTEGRASE"/>
    <property type="match status" value="1"/>
</dbReference>
<proteinExistence type="predicted"/>
<dbReference type="InterPro" id="IPR001584">
    <property type="entry name" value="Integrase_cat-core"/>
</dbReference>
<dbReference type="Pfam" id="PF13333">
    <property type="entry name" value="rve_2"/>
    <property type="match status" value="1"/>
</dbReference>
<protein>
    <submittedName>
        <fullName evidence="2">IS3 family transposase</fullName>
    </submittedName>
</protein>
<evidence type="ECO:0000313" key="3">
    <source>
        <dbReference type="Proteomes" id="UP000441455"/>
    </source>
</evidence>
<dbReference type="InterPro" id="IPR012337">
    <property type="entry name" value="RNaseH-like_sf"/>
</dbReference>
<dbReference type="Gene3D" id="3.30.420.10">
    <property type="entry name" value="Ribonuclease H-like superfamily/Ribonuclease H"/>
    <property type="match status" value="1"/>
</dbReference>
<dbReference type="PANTHER" id="PTHR46889:SF4">
    <property type="entry name" value="TRANSPOSASE INSO FOR INSERTION SEQUENCE ELEMENT IS911B-RELATED"/>
    <property type="match status" value="1"/>
</dbReference>
<feature type="domain" description="Integrase catalytic" evidence="1">
    <location>
        <begin position="129"/>
        <end position="291"/>
    </location>
</feature>
<dbReference type="Proteomes" id="UP000441455">
    <property type="component" value="Unassembled WGS sequence"/>
</dbReference>
<accession>A0A6N7VQD3</accession>
<dbReference type="InterPro" id="IPR050900">
    <property type="entry name" value="Transposase_IS3/IS150/IS904"/>
</dbReference>
<dbReference type="GO" id="GO:0003676">
    <property type="term" value="F:nucleic acid binding"/>
    <property type="evidence" value="ECO:0007669"/>
    <property type="project" value="InterPro"/>
</dbReference>
<dbReference type="SUPFAM" id="SSF53098">
    <property type="entry name" value="Ribonuclease H-like"/>
    <property type="match status" value="1"/>
</dbReference>
<dbReference type="NCBIfam" id="NF033516">
    <property type="entry name" value="transpos_IS3"/>
    <property type="match status" value="1"/>
</dbReference>
<name>A0A6N7VQD3_ACIFE</name>
<dbReference type="GO" id="GO:0015074">
    <property type="term" value="P:DNA integration"/>
    <property type="evidence" value="ECO:0007669"/>
    <property type="project" value="InterPro"/>
</dbReference>
<comment type="caution">
    <text evidence="2">The sequence shown here is derived from an EMBL/GenBank/DDBJ whole genome shotgun (WGS) entry which is preliminary data.</text>
</comment>
<reference evidence="2 3" key="1">
    <citation type="submission" date="2019-08" db="EMBL/GenBank/DDBJ databases">
        <title>In-depth cultivation of the pig gut microbiome towards novel bacterial diversity and tailored functional studies.</title>
        <authorList>
            <person name="Wylensek D."/>
            <person name="Hitch T.C.A."/>
            <person name="Clavel T."/>
        </authorList>
    </citation>
    <scope>NUCLEOTIDE SEQUENCE [LARGE SCALE GENOMIC DNA]</scope>
    <source>
        <strain evidence="2 3">WCA-389-WT-5B</strain>
    </source>
</reference>